<proteinExistence type="predicted"/>
<evidence type="ECO:0000313" key="4">
    <source>
        <dbReference type="Proteomes" id="UP001499990"/>
    </source>
</evidence>
<protein>
    <submittedName>
        <fullName evidence="3">Uncharacterized protein</fullName>
    </submittedName>
</protein>
<dbReference type="EMBL" id="BAAAYL010000001">
    <property type="protein sequence ID" value="GAA3367930.1"/>
    <property type="molecule type" value="Genomic_DNA"/>
</dbReference>
<evidence type="ECO:0000313" key="3">
    <source>
        <dbReference type="EMBL" id="GAA3379762.1"/>
    </source>
</evidence>
<evidence type="ECO:0000256" key="1">
    <source>
        <dbReference type="SAM" id="MobiDB-lite"/>
    </source>
</evidence>
<feature type="compositionally biased region" description="Basic and acidic residues" evidence="1">
    <location>
        <begin position="46"/>
        <end position="59"/>
    </location>
</feature>
<dbReference type="RefSeq" id="WP_345034132.1">
    <property type="nucleotide sequence ID" value="NZ_BAAAYL010000001.1"/>
</dbReference>
<dbReference type="PROSITE" id="PS51257">
    <property type="entry name" value="PROKAR_LIPOPROTEIN"/>
    <property type="match status" value="1"/>
</dbReference>
<evidence type="ECO:0000313" key="2">
    <source>
        <dbReference type="EMBL" id="GAA3367930.1"/>
    </source>
</evidence>
<feature type="region of interest" description="Disordered" evidence="1">
    <location>
        <begin position="30"/>
        <end position="69"/>
    </location>
</feature>
<gene>
    <name evidence="2" type="ORF">GCM10020367_04200</name>
    <name evidence="3" type="ORF">GCM10020367_64650</name>
</gene>
<dbReference type="Proteomes" id="UP001499990">
    <property type="component" value="Unassembled WGS sequence"/>
</dbReference>
<organism evidence="3 4">
    <name type="scientific">Streptomyces sannanensis</name>
    <dbReference type="NCBI Taxonomy" id="285536"/>
    <lineage>
        <taxon>Bacteria</taxon>
        <taxon>Bacillati</taxon>
        <taxon>Actinomycetota</taxon>
        <taxon>Actinomycetes</taxon>
        <taxon>Kitasatosporales</taxon>
        <taxon>Streptomycetaceae</taxon>
        <taxon>Streptomyces</taxon>
    </lineage>
</organism>
<accession>A0ABP6SLZ4</accession>
<keyword evidence="4" id="KW-1185">Reference proteome</keyword>
<dbReference type="EMBL" id="BAAAYL010000001">
    <property type="protein sequence ID" value="GAA3379762.1"/>
    <property type="molecule type" value="Genomic_DNA"/>
</dbReference>
<name>A0ABP6SLZ4_9ACTN</name>
<reference evidence="4" key="2">
    <citation type="journal article" date="2019" name="Int. J. Syst. Evol. Microbiol.">
        <title>The Global Catalogue of Microorganisms (GCM) 10K type strain sequencing project: providing services to taxonomists for standard genome sequencing and annotation.</title>
        <authorList>
            <consortium name="The Broad Institute Genomics Platform"/>
            <consortium name="The Broad Institute Genome Sequencing Center for Infectious Disease"/>
            <person name="Wu L."/>
            <person name="Ma J."/>
        </authorList>
    </citation>
    <scope>NUCLEOTIDE SEQUENCE [LARGE SCALE GENOMIC DNA]</scope>
    <source>
        <strain evidence="4">JCM 9651</strain>
    </source>
</reference>
<comment type="caution">
    <text evidence="3">The sequence shown here is derived from an EMBL/GenBank/DDBJ whole genome shotgun (WGS) entry which is preliminary data.</text>
</comment>
<reference evidence="3" key="1">
    <citation type="journal article" date="2014" name="Int. J. Syst. Evol. Microbiol.">
        <title>Complete genome of a new Firmicutes species belonging to the dominant human colonic microbiota ('Ruminococcus bicirculans') reveals two chromosomes and a selective capacity to utilize plant glucans.</title>
        <authorList>
            <consortium name="NISC Comparative Sequencing Program"/>
            <person name="Wegmann U."/>
            <person name="Louis P."/>
            <person name="Goesmann A."/>
            <person name="Henrissat B."/>
            <person name="Duncan S.H."/>
            <person name="Flint H.J."/>
        </authorList>
    </citation>
    <scope>NUCLEOTIDE SEQUENCE</scope>
    <source>
        <strain evidence="3">JCM 9651</strain>
    </source>
</reference>
<reference evidence="3" key="3">
    <citation type="submission" date="2023-12" db="EMBL/GenBank/DDBJ databases">
        <authorList>
            <person name="Sun Q."/>
            <person name="Inoue M."/>
        </authorList>
    </citation>
    <scope>NUCLEOTIDE SEQUENCE</scope>
    <source>
        <strain evidence="3">JCM 9651</strain>
    </source>
</reference>
<sequence>MKQLRTVGDVMTHAVIAVGCETPFKEVQSHRAEQQCGEPSASAGSEDDRAVPAGHEVEALRSPSGRTPL</sequence>